<dbReference type="GO" id="GO:0005737">
    <property type="term" value="C:cytoplasm"/>
    <property type="evidence" value="ECO:0007669"/>
    <property type="project" value="TreeGrafter"/>
</dbReference>
<dbReference type="FunFam" id="3.30.40.10:FF:000069">
    <property type="entry name" value="E3 ubiquitin-protein ligase RNF115"/>
    <property type="match status" value="1"/>
</dbReference>
<dbReference type="AlphaFoldDB" id="A0A484MI11"/>
<keyword evidence="8" id="KW-0862">Zinc</keyword>
<dbReference type="OrthoDB" id="1288657at2759"/>
<dbReference type="SUPFAM" id="SSF57850">
    <property type="entry name" value="RING/U-box"/>
    <property type="match status" value="1"/>
</dbReference>
<evidence type="ECO:0000256" key="5">
    <source>
        <dbReference type="ARBA" id="ARBA00022723"/>
    </source>
</evidence>
<proteinExistence type="predicted"/>
<dbReference type="EMBL" id="OOIL02003592">
    <property type="protein sequence ID" value="VFQ88482.1"/>
    <property type="molecule type" value="Genomic_DNA"/>
</dbReference>
<evidence type="ECO:0000256" key="1">
    <source>
        <dbReference type="ARBA" id="ARBA00000900"/>
    </source>
</evidence>
<keyword evidence="6 9" id="KW-0863">Zinc-finger</keyword>
<dbReference type="PANTHER" id="PTHR15710">
    <property type="entry name" value="E3 UBIQUITIN-PROTEIN LIGASE PRAJA"/>
    <property type="match status" value="1"/>
</dbReference>
<evidence type="ECO:0000313" key="12">
    <source>
        <dbReference type="EMBL" id="VFQ88482.1"/>
    </source>
</evidence>
<evidence type="ECO:0000256" key="3">
    <source>
        <dbReference type="ARBA" id="ARBA00012483"/>
    </source>
</evidence>
<keyword evidence="7" id="KW-0833">Ubl conjugation pathway</keyword>
<dbReference type="Proteomes" id="UP000595140">
    <property type="component" value="Unassembled WGS sequence"/>
</dbReference>
<keyword evidence="13" id="KW-1185">Reference proteome</keyword>
<dbReference type="InterPro" id="IPR013083">
    <property type="entry name" value="Znf_RING/FYVE/PHD"/>
</dbReference>
<organism evidence="12 13">
    <name type="scientific">Cuscuta campestris</name>
    <dbReference type="NCBI Taxonomy" id="132261"/>
    <lineage>
        <taxon>Eukaryota</taxon>
        <taxon>Viridiplantae</taxon>
        <taxon>Streptophyta</taxon>
        <taxon>Embryophyta</taxon>
        <taxon>Tracheophyta</taxon>
        <taxon>Spermatophyta</taxon>
        <taxon>Magnoliopsida</taxon>
        <taxon>eudicotyledons</taxon>
        <taxon>Gunneridae</taxon>
        <taxon>Pentapetalae</taxon>
        <taxon>asterids</taxon>
        <taxon>lamiids</taxon>
        <taxon>Solanales</taxon>
        <taxon>Convolvulaceae</taxon>
        <taxon>Cuscuteae</taxon>
        <taxon>Cuscuta</taxon>
        <taxon>Cuscuta subgen. Grammica</taxon>
        <taxon>Cuscuta sect. Cleistogrammica</taxon>
    </lineage>
</organism>
<dbReference type="SMART" id="SM00184">
    <property type="entry name" value="RING"/>
    <property type="match status" value="1"/>
</dbReference>
<accession>A0A484MI11</accession>
<name>A0A484MI11_9ASTE</name>
<evidence type="ECO:0000256" key="7">
    <source>
        <dbReference type="ARBA" id="ARBA00022786"/>
    </source>
</evidence>
<reference evidence="12 13" key="1">
    <citation type="submission" date="2018-04" db="EMBL/GenBank/DDBJ databases">
        <authorList>
            <person name="Vogel A."/>
        </authorList>
    </citation>
    <scope>NUCLEOTIDE SEQUENCE [LARGE SCALE GENOMIC DNA]</scope>
</reference>
<dbReference type="Gene3D" id="3.30.40.10">
    <property type="entry name" value="Zinc/RING finger domain, C3HC4 (zinc finger)"/>
    <property type="match status" value="1"/>
</dbReference>
<evidence type="ECO:0000256" key="6">
    <source>
        <dbReference type="ARBA" id="ARBA00022771"/>
    </source>
</evidence>
<evidence type="ECO:0000259" key="11">
    <source>
        <dbReference type="PROSITE" id="PS50089"/>
    </source>
</evidence>
<sequence>MEVGADRDDGADDDGGKWDGSGLAAEVGGGADGGGCHWRWAWVSLEVARLAVGVLVGGGLWFPSEIQRNNYSNNGRAERTPRILVDFTPLDPFLLQALLFLQLRPPSAGPGWHHDQETQTPLMQTPLREAGPGGLERRLIEEITQNDRPGPPPLDESSIRAIPAVRVSDSHLANGATRSCPVCMEEFEVGGEARVLPPCKHIYHSDCIVPWLRLHDSCPVCRQEVSIGIGGDGGAEEVERRRRRPRWRELGASLWPFQARHRRVNPRADFDHPNIETSAPEATRAQGCHCTIL</sequence>
<dbReference type="GO" id="GO:0008270">
    <property type="term" value="F:zinc ion binding"/>
    <property type="evidence" value="ECO:0007669"/>
    <property type="project" value="UniProtKB-KW"/>
</dbReference>
<evidence type="ECO:0000313" key="13">
    <source>
        <dbReference type="Proteomes" id="UP000595140"/>
    </source>
</evidence>
<dbReference type="PROSITE" id="PS50089">
    <property type="entry name" value="ZF_RING_2"/>
    <property type="match status" value="1"/>
</dbReference>
<comment type="catalytic activity">
    <reaction evidence="1">
        <text>S-ubiquitinyl-[E2 ubiquitin-conjugating enzyme]-L-cysteine + [acceptor protein]-L-lysine = [E2 ubiquitin-conjugating enzyme]-L-cysteine + N(6)-ubiquitinyl-[acceptor protein]-L-lysine.</text>
        <dbReference type="EC" id="2.3.2.27"/>
    </reaction>
</comment>
<evidence type="ECO:0000256" key="4">
    <source>
        <dbReference type="ARBA" id="ARBA00022679"/>
    </source>
</evidence>
<dbReference type="GO" id="GO:0000209">
    <property type="term" value="P:protein polyubiquitination"/>
    <property type="evidence" value="ECO:0007669"/>
    <property type="project" value="UniProtKB-ARBA"/>
</dbReference>
<comment type="pathway">
    <text evidence="2">Protein modification; protein ubiquitination.</text>
</comment>
<dbReference type="Pfam" id="PF13639">
    <property type="entry name" value="zf-RING_2"/>
    <property type="match status" value="1"/>
</dbReference>
<feature type="domain" description="RING-type" evidence="11">
    <location>
        <begin position="180"/>
        <end position="222"/>
    </location>
</feature>
<evidence type="ECO:0000256" key="9">
    <source>
        <dbReference type="PROSITE-ProRule" id="PRU00175"/>
    </source>
</evidence>
<protein>
    <recommendedName>
        <fullName evidence="3">RING-type E3 ubiquitin transferase</fullName>
        <ecNumber evidence="3">2.3.2.27</ecNumber>
    </recommendedName>
</protein>
<evidence type="ECO:0000256" key="2">
    <source>
        <dbReference type="ARBA" id="ARBA00004906"/>
    </source>
</evidence>
<gene>
    <name evidence="12" type="ORF">CCAM_LOCUS30258</name>
</gene>
<dbReference type="InterPro" id="IPR001841">
    <property type="entry name" value="Znf_RING"/>
</dbReference>
<keyword evidence="4" id="KW-0808">Transferase</keyword>
<keyword evidence="5" id="KW-0479">Metal-binding</keyword>
<evidence type="ECO:0000256" key="8">
    <source>
        <dbReference type="ARBA" id="ARBA00022833"/>
    </source>
</evidence>
<feature type="region of interest" description="Disordered" evidence="10">
    <location>
        <begin position="1"/>
        <end position="24"/>
    </location>
</feature>
<dbReference type="EC" id="2.3.2.27" evidence="3"/>
<dbReference type="PANTHER" id="PTHR15710:SF18">
    <property type="entry name" value="RING-TYPE E3 UBIQUITIN TRANSFERASE"/>
    <property type="match status" value="1"/>
</dbReference>
<evidence type="ECO:0000256" key="10">
    <source>
        <dbReference type="SAM" id="MobiDB-lite"/>
    </source>
</evidence>
<dbReference type="GO" id="GO:0061630">
    <property type="term" value="F:ubiquitin protein ligase activity"/>
    <property type="evidence" value="ECO:0007669"/>
    <property type="project" value="UniProtKB-EC"/>
</dbReference>